<dbReference type="AlphaFoldDB" id="A0A915KV40"/>
<reference evidence="3" key="1">
    <citation type="submission" date="2022-11" db="UniProtKB">
        <authorList>
            <consortium name="WormBaseParasite"/>
        </authorList>
    </citation>
    <scope>IDENTIFICATION</scope>
</reference>
<sequence>MVYFFQQTHTFFGRHGRKKKSFHRPITKRNQEGNSLRANRNITHGKRNSCGKSLVPTVSLTDILFIRHIMNLEAINTYDGKYDVKMASQQKLFPPKDSSAKVTIIEGLQVQFPKPIPTGNFLKSFSSLEKSWAVDIGHIKDKNHMGVG</sequence>
<organism evidence="2 3">
    <name type="scientific">Romanomermis culicivorax</name>
    <name type="common">Nematode worm</name>
    <dbReference type="NCBI Taxonomy" id="13658"/>
    <lineage>
        <taxon>Eukaryota</taxon>
        <taxon>Metazoa</taxon>
        <taxon>Ecdysozoa</taxon>
        <taxon>Nematoda</taxon>
        <taxon>Enoplea</taxon>
        <taxon>Dorylaimia</taxon>
        <taxon>Mermithida</taxon>
        <taxon>Mermithoidea</taxon>
        <taxon>Mermithidae</taxon>
        <taxon>Romanomermis</taxon>
    </lineage>
</organism>
<protein>
    <submittedName>
        <fullName evidence="3">Ribosomal protein L2</fullName>
    </submittedName>
</protein>
<feature type="compositionally biased region" description="Polar residues" evidence="1">
    <location>
        <begin position="32"/>
        <end position="42"/>
    </location>
</feature>
<evidence type="ECO:0000313" key="3">
    <source>
        <dbReference type="WBParaSite" id="nRc.2.0.1.t42007-RA"/>
    </source>
</evidence>
<accession>A0A915KV40</accession>
<feature type="compositionally biased region" description="Basic residues" evidence="1">
    <location>
        <begin position="16"/>
        <end position="27"/>
    </location>
</feature>
<dbReference type="Proteomes" id="UP000887565">
    <property type="component" value="Unplaced"/>
</dbReference>
<name>A0A915KV40_ROMCU</name>
<evidence type="ECO:0000313" key="2">
    <source>
        <dbReference type="Proteomes" id="UP000887565"/>
    </source>
</evidence>
<keyword evidence="2" id="KW-1185">Reference proteome</keyword>
<feature type="region of interest" description="Disordered" evidence="1">
    <location>
        <begin position="16"/>
        <end position="45"/>
    </location>
</feature>
<dbReference type="WBParaSite" id="nRc.2.0.1.t42007-RA">
    <property type="protein sequence ID" value="nRc.2.0.1.t42007-RA"/>
    <property type="gene ID" value="nRc.2.0.1.g42007"/>
</dbReference>
<evidence type="ECO:0000256" key="1">
    <source>
        <dbReference type="SAM" id="MobiDB-lite"/>
    </source>
</evidence>
<proteinExistence type="predicted"/>